<dbReference type="InterPro" id="IPR017871">
    <property type="entry name" value="ABC_transporter-like_CS"/>
</dbReference>
<evidence type="ECO:0000313" key="5">
    <source>
        <dbReference type="EMBL" id="CAA9543285.1"/>
    </source>
</evidence>
<name>A0A6J4UAP7_9BACT</name>
<dbReference type="PANTHER" id="PTHR43204">
    <property type="entry name" value="ABC TRANSPORTER I FAMILY MEMBER 6, CHLOROPLASTIC"/>
    <property type="match status" value="1"/>
</dbReference>
<dbReference type="PROSITE" id="PS50893">
    <property type="entry name" value="ABC_TRANSPORTER_2"/>
    <property type="match status" value="1"/>
</dbReference>
<evidence type="ECO:0000256" key="2">
    <source>
        <dbReference type="ARBA" id="ARBA00022741"/>
    </source>
</evidence>
<proteinExistence type="inferred from homology"/>
<organism evidence="5">
    <name type="scientific">uncultured Thermomicrobiales bacterium</name>
    <dbReference type="NCBI Taxonomy" id="1645740"/>
    <lineage>
        <taxon>Bacteria</taxon>
        <taxon>Pseudomonadati</taxon>
        <taxon>Thermomicrobiota</taxon>
        <taxon>Thermomicrobia</taxon>
        <taxon>Thermomicrobiales</taxon>
        <taxon>environmental samples</taxon>
    </lineage>
</organism>
<dbReference type="InterPro" id="IPR003593">
    <property type="entry name" value="AAA+_ATPase"/>
</dbReference>
<accession>A0A6J4UAP7</accession>
<sequence>MSETTATTTAAPMFEIENLHANIEDKEILKGVNLTIRKGEIHAMMGPNGSGKSTLAYVLAGHPSYEVTEGVIRFNGEDILEMAPDERARKGVFLAFQYPTVIPGVSMANFLRMAVTSVRNARADAAAADGGEAKRMAPREFRRLMREKMALLKMDDSFATRYLNEGFSGGEKKRAEILQMALLEPSMAILDETDSGLDIDALRVVSEGVNALAGPEMGILLITHYQRLLDHIKPDRVHIMMDGRIVQSAGPELALELEAHGYEGLRARFAPDLSPVVAAERA</sequence>
<dbReference type="PROSITE" id="PS00211">
    <property type="entry name" value="ABC_TRANSPORTER_1"/>
    <property type="match status" value="1"/>
</dbReference>
<keyword evidence="2" id="KW-0547">Nucleotide-binding</keyword>
<comment type="similarity">
    <text evidence="1">Belongs to the ABC transporter superfamily. Ycf16 family.</text>
</comment>
<dbReference type="InterPro" id="IPR027417">
    <property type="entry name" value="P-loop_NTPase"/>
</dbReference>
<evidence type="ECO:0000256" key="1">
    <source>
        <dbReference type="ARBA" id="ARBA00006216"/>
    </source>
</evidence>
<keyword evidence="3" id="KW-0067">ATP-binding</keyword>
<evidence type="ECO:0000256" key="3">
    <source>
        <dbReference type="ARBA" id="ARBA00022840"/>
    </source>
</evidence>
<dbReference type="NCBIfam" id="TIGR01978">
    <property type="entry name" value="sufC"/>
    <property type="match status" value="1"/>
</dbReference>
<dbReference type="InterPro" id="IPR003439">
    <property type="entry name" value="ABC_transporter-like_ATP-bd"/>
</dbReference>
<reference evidence="5" key="1">
    <citation type="submission" date="2020-02" db="EMBL/GenBank/DDBJ databases">
        <authorList>
            <person name="Meier V. D."/>
        </authorList>
    </citation>
    <scope>NUCLEOTIDE SEQUENCE</scope>
    <source>
        <strain evidence="5">AVDCRST_MAG19</strain>
    </source>
</reference>
<dbReference type="PANTHER" id="PTHR43204:SF1">
    <property type="entry name" value="ABC TRANSPORTER I FAMILY MEMBER 6, CHLOROPLASTIC"/>
    <property type="match status" value="1"/>
</dbReference>
<dbReference type="GO" id="GO:0005524">
    <property type="term" value="F:ATP binding"/>
    <property type="evidence" value="ECO:0007669"/>
    <property type="project" value="UniProtKB-KW"/>
</dbReference>
<dbReference type="Pfam" id="PF00005">
    <property type="entry name" value="ABC_tran"/>
    <property type="match status" value="1"/>
</dbReference>
<protein>
    <submittedName>
        <fullName evidence="5">Iron-sulfur cluster assembly ATPase protein SufC</fullName>
    </submittedName>
</protein>
<dbReference type="EMBL" id="CADCWL010000005">
    <property type="protein sequence ID" value="CAA9543285.1"/>
    <property type="molecule type" value="Genomic_DNA"/>
</dbReference>
<dbReference type="GO" id="GO:0016887">
    <property type="term" value="F:ATP hydrolysis activity"/>
    <property type="evidence" value="ECO:0007669"/>
    <property type="project" value="InterPro"/>
</dbReference>
<dbReference type="InterPro" id="IPR010230">
    <property type="entry name" value="FeS-cluster_ATPase_SufC"/>
</dbReference>
<dbReference type="AlphaFoldDB" id="A0A6J4UAP7"/>
<dbReference type="SUPFAM" id="SSF52540">
    <property type="entry name" value="P-loop containing nucleoside triphosphate hydrolases"/>
    <property type="match status" value="1"/>
</dbReference>
<feature type="domain" description="ABC transporter" evidence="4">
    <location>
        <begin position="14"/>
        <end position="267"/>
    </location>
</feature>
<dbReference type="Gene3D" id="3.40.50.300">
    <property type="entry name" value="P-loop containing nucleotide triphosphate hydrolases"/>
    <property type="match status" value="1"/>
</dbReference>
<dbReference type="SMART" id="SM00382">
    <property type="entry name" value="AAA"/>
    <property type="match status" value="1"/>
</dbReference>
<evidence type="ECO:0000259" key="4">
    <source>
        <dbReference type="PROSITE" id="PS50893"/>
    </source>
</evidence>
<gene>
    <name evidence="5" type="ORF">AVDCRST_MAG19-91</name>
</gene>
<dbReference type="CDD" id="cd03217">
    <property type="entry name" value="ABC_FeS_Assembly"/>
    <property type="match status" value="1"/>
</dbReference>